<feature type="compositionally biased region" description="Basic residues" evidence="1">
    <location>
        <begin position="32"/>
        <end position="43"/>
    </location>
</feature>
<feature type="compositionally biased region" description="Basic and acidic residues" evidence="1">
    <location>
        <begin position="50"/>
        <end position="73"/>
    </location>
</feature>
<dbReference type="EMBL" id="CADCWK010000176">
    <property type="protein sequence ID" value="CAA9561377.1"/>
    <property type="molecule type" value="Genomic_DNA"/>
</dbReference>
<proteinExistence type="predicted"/>
<feature type="region of interest" description="Disordered" evidence="1">
    <location>
        <begin position="1"/>
        <end position="114"/>
    </location>
</feature>
<sequence length="114" mass="13275">GPAIEPVTAAVAGGDHRCHRRHQRSRSSPLPRRLRGARHHRRLGAIIRGAGRDRGLERCREHGHRQPDHRDRVSPGGRPARRDHRRDRQGLQRSGHDDLHARRWTRDPDRDHRV</sequence>
<reference evidence="2" key="1">
    <citation type="submission" date="2020-02" db="EMBL/GenBank/DDBJ databases">
        <authorList>
            <person name="Meier V. D."/>
        </authorList>
    </citation>
    <scope>NUCLEOTIDE SEQUENCE</scope>
    <source>
        <strain evidence="2">AVDCRST_MAG33</strain>
    </source>
</reference>
<evidence type="ECO:0000313" key="2">
    <source>
        <dbReference type="EMBL" id="CAA9561377.1"/>
    </source>
</evidence>
<gene>
    <name evidence="2" type="ORF">AVDCRST_MAG33-1699</name>
</gene>
<feature type="non-terminal residue" evidence="2">
    <location>
        <position position="114"/>
    </location>
</feature>
<dbReference type="AlphaFoldDB" id="A0A6J4UVT9"/>
<evidence type="ECO:0000256" key="1">
    <source>
        <dbReference type="SAM" id="MobiDB-lite"/>
    </source>
</evidence>
<organism evidence="2">
    <name type="scientific">uncultured Thermomicrobiales bacterium</name>
    <dbReference type="NCBI Taxonomy" id="1645740"/>
    <lineage>
        <taxon>Bacteria</taxon>
        <taxon>Pseudomonadati</taxon>
        <taxon>Thermomicrobiota</taxon>
        <taxon>Thermomicrobia</taxon>
        <taxon>Thermomicrobiales</taxon>
        <taxon>environmental samples</taxon>
    </lineage>
</organism>
<accession>A0A6J4UVT9</accession>
<feature type="compositionally biased region" description="Basic and acidic residues" evidence="1">
    <location>
        <begin position="86"/>
        <end position="114"/>
    </location>
</feature>
<feature type="non-terminal residue" evidence="2">
    <location>
        <position position="1"/>
    </location>
</feature>
<name>A0A6J4UVT9_9BACT</name>
<protein>
    <submittedName>
        <fullName evidence="2">Uncharacterized protein</fullName>
    </submittedName>
</protein>